<dbReference type="EMBL" id="JAASRM010000001">
    <property type="protein sequence ID" value="NIK89402.1"/>
    <property type="molecule type" value="Genomic_DNA"/>
</dbReference>
<feature type="domain" description="MurNAc-LAA" evidence="4">
    <location>
        <begin position="292"/>
        <end position="447"/>
    </location>
</feature>
<reference evidence="5 6" key="1">
    <citation type="submission" date="2020-03" db="EMBL/GenBank/DDBJ databases">
        <title>Genomic Encyclopedia of Type Strains, Phase IV (KMG-IV): sequencing the most valuable type-strain genomes for metagenomic binning, comparative biology and taxonomic classification.</title>
        <authorList>
            <person name="Goeker M."/>
        </authorList>
    </citation>
    <scope>NUCLEOTIDE SEQUENCE [LARGE SCALE GENOMIC DNA]</scope>
    <source>
        <strain evidence="5 6">DSM 19867</strain>
    </source>
</reference>
<keyword evidence="6" id="KW-1185">Reference proteome</keyword>
<evidence type="ECO:0000256" key="1">
    <source>
        <dbReference type="ARBA" id="ARBA00001561"/>
    </source>
</evidence>
<dbReference type="AlphaFoldDB" id="A0A846N2F2"/>
<dbReference type="InterPro" id="IPR021731">
    <property type="entry name" value="AMIN_dom"/>
</dbReference>
<dbReference type="InterPro" id="IPR050695">
    <property type="entry name" value="N-acetylmuramoyl_amidase_3"/>
</dbReference>
<dbReference type="Pfam" id="PF11741">
    <property type="entry name" value="AMIN"/>
    <property type="match status" value="1"/>
</dbReference>
<dbReference type="Gene3D" id="2.60.40.3500">
    <property type="match status" value="1"/>
</dbReference>
<dbReference type="CDD" id="cd02696">
    <property type="entry name" value="MurNAc-LAA"/>
    <property type="match status" value="1"/>
</dbReference>
<evidence type="ECO:0000256" key="2">
    <source>
        <dbReference type="ARBA" id="ARBA00011901"/>
    </source>
</evidence>
<evidence type="ECO:0000256" key="3">
    <source>
        <dbReference type="ARBA" id="ARBA00022801"/>
    </source>
</evidence>
<dbReference type="PANTHER" id="PTHR30404">
    <property type="entry name" value="N-ACETYLMURAMOYL-L-ALANINE AMIDASE"/>
    <property type="match status" value="1"/>
</dbReference>
<evidence type="ECO:0000313" key="6">
    <source>
        <dbReference type="Proteomes" id="UP000570514"/>
    </source>
</evidence>
<dbReference type="SMART" id="SM00646">
    <property type="entry name" value="Ami_3"/>
    <property type="match status" value="1"/>
</dbReference>
<gene>
    <name evidence="5" type="ORF">FHS83_002720</name>
</gene>
<dbReference type="InterPro" id="IPR002508">
    <property type="entry name" value="MurNAc-LAA_cat"/>
</dbReference>
<protein>
    <recommendedName>
        <fullName evidence="2">N-acetylmuramoyl-L-alanine amidase</fullName>
        <ecNumber evidence="2">3.5.1.28</ecNumber>
    </recommendedName>
</protein>
<sequence>MVYIQLSRAKTKGAGMGGVRKIILLSTIGLVLTAGAGLALFTLSAARGQDTPQTVDDVINKVLRERAQAPAPDSAKPPAAREAVVMGARIGEHQDRTRFVVELSEPIPMRTFTLNNPNRVVIDMPSVRWHLEGPPKPTGNGAVRSYRYGTFRPGNARFVIDLNGPVNVAEPMVLPPQNGSGYRVVFDLFPVTQAKFDANAGWPADLKAREQAVQMAALPKSPPVPQTRIKKAIIIDAGHGGPDSGTIGHDGTMEKDVVLAVAMKLRATLLTRGYTVYTTRDSDVIVPLTQRARIGRAYKADLFISIHADSNPDPNVSGLSVYTLSEKGSDREAAALAQKENAADAINGVDLSGDNSAVAPILIDLAQRDTMNKSSHFAEGALAELGAVTDILPRQPHRSAAFVVLKSPDMPSVLIELGYLSNSHDAAQMQLESWRARVARAIAAAVDRQFAPPLEAGASSPTP</sequence>
<name>A0A846N2F2_9PROT</name>
<dbReference type="GO" id="GO:0030288">
    <property type="term" value="C:outer membrane-bounded periplasmic space"/>
    <property type="evidence" value="ECO:0007669"/>
    <property type="project" value="TreeGrafter"/>
</dbReference>
<dbReference type="RefSeq" id="WP_167083494.1">
    <property type="nucleotide sequence ID" value="NZ_BAAADC010000001.1"/>
</dbReference>
<organism evidence="5 6">
    <name type="scientific">Rhizomicrobium palustre</name>
    <dbReference type="NCBI Taxonomy" id="189966"/>
    <lineage>
        <taxon>Bacteria</taxon>
        <taxon>Pseudomonadati</taxon>
        <taxon>Pseudomonadota</taxon>
        <taxon>Alphaproteobacteria</taxon>
        <taxon>Micropepsales</taxon>
        <taxon>Micropepsaceae</taxon>
        <taxon>Rhizomicrobium</taxon>
    </lineage>
</organism>
<proteinExistence type="predicted"/>
<comment type="caution">
    <text evidence="5">The sequence shown here is derived from an EMBL/GenBank/DDBJ whole genome shotgun (WGS) entry which is preliminary data.</text>
</comment>
<dbReference type="Proteomes" id="UP000570514">
    <property type="component" value="Unassembled WGS sequence"/>
</dbReference>
<accession>A0A846N2F2</accession>
<dbReference type="EC" id="3.5.1.28" evidence="2"/>
<evidence type="ECO:0000313" key="5">
    <source>
        <dbReference type="EMBL" id="NIK89402.1"/>
    </source>
</evidence>
<dbReference type="SUPFAM" id="SSF53187">
    <property type="entry name" value="Zn-dependent exopeptidases"/>
    <property type="match status" value="1"/>
</dbReference>
<dbReference type="GO" id="GO:0008745">
    <property type="term" value="F:N-acetylmuramoyl-L-alanine amidase activity"/>
    <property type="evidence" value="ECO:0007669"/>
    <property type="project" value="UniProtKB-EC"/>
</dbReference>
<evidence type="ECO:0000259" key="4">
    <source>
        <dbReference type="SMART" id="SM00646"/>
    </source>
</evidence>
<comment type="catalytic activity">
    <reaction evidence="1">
        <text>Hydrolyzes the link between N-acetylmuramoyl residues and L-amino acid residues in certain cell-wall glycopeptides.</text>
        <dbReference type="EC" id="3.5.1.28"/>
    </reaction>
</comment>
<dbReference type="Pfam" id="PF01520">
    <property type="entry name" value="Amidase_3"/>
    <property type="match status" value="1"/>
</dbReference>
<keyword evidence="3 5" id="KW-0378">Hydrolase</keyword>
<dbReference type="PANTHER" id="PTHR30404:SF0">
    <property type="entry name" value="N-ACETYLMURAMOYL-L-ALANINE AMIDASE AMIC"/>
    <property type="match status" value="1"/>
</dbReference>
<dbReference type="GO" id="GO:0009253">
    <property type="term" value="P:peptidoglycan catabolic process"/>
    <property type="evidence" value="ECO:0007669"/>
    <property type="project" value="InterPro"/>
</dbReference>
<dbReference type="Gene3D" id="3.40.630.40">
    <property type="entry name" value="Zn-dependent exopeptidases"/>
    <property type="match status" value="1"/>
</dbReference>